<evidence type="ECO:0000256" key="5">
    <source>
        <dbReference type="ARBA" id="ARBA00022490"/>
    </source>
</evidence>
<reference evidence="12 13" key="1">
    <citation type="submission" date="2015-04" db="EMBL/GenBank/DDBJ databases">
        <title>Complete Genome Sequence of Kosmotoga pacifica SLHLJ1.</title>
        <authorList>
            <person name="Jiang L.J."/>
            <person name="Shao Z.Z."/>
            <person name="Jebbar M."/>
        </authorList>
    </citation>
    <scope>NUCLEOTIDE SEQUENCE [LARGE SCALE GENOMIC DNA]</scope>
    <source>
        <strain evidence="12 13">SLHLJ1</strain>
    </source>
</reference>
<dbReference type="InterPro" id="IPR029063">
    <property type="entry name" value="SAM-dependent_MTases_sf"/>
</dbReference>
<evidence type="ECO:0000256" key="1">
    <source>
        <dbReference type="ARBA" id="ARBA00004496"/>
    </source>
</evidence>
<evidence type="ECO:0000313" key="13">
    <source>
        <dbReference type="Proteomes" id="UP000035159"/>
    </source>
</evidence>
<gene>
    <name evidence="12" type="ORF">IX53_04460</name>
</gene>
<dbReference type="STRING" id="1330330.IX53_04460"/>
<name>A0A0G2Z6F9_9BACT</name>
<keyword evidence="6" id="KW-0489">Methyltransferase</keyword>
<evidence type="ECO:0000256" key="11">
    <source>
        <dbReference type="ARBA" id="ARBA00031350"/>
    </source>
</evidence>
<dbReference type="EC" id="2.1.1.77" evidence="3"/>
<dbReference type="PANTHER" id="PTHR11579">
    <property type="entry name" value="PROTEIN-L-ISOASPARTATE O-METHYLTRANSFERASE"/>
    <property type="match status" value="1"/>
</dbReference>
<dbReference type="Proteomes" id="UP000035159">
    <property type="component" value="Chromosome"/>
</dbReference>
<dbReference type="RefSeq" id="WP_047754319.1">
    <property type="nucleotide sequence ID" value="NZ_CAJUHA010000008.1"/>
</dbReference>
<dbReference type="OrthoDB" id="9772751at2"/>
<dbReference type="EMBL" id="CP011232">
    <property type="protein sequence ID" value="AKI97185.1"/>
    <property type="molecule type" value="Genomic_DNA"/>
</dbReference>
<dbReference type="GO" id="GO:0032259">
    <property type="term" value="P:methylation"/>
    <property type="evidence" value="ECO:0007669"/>
    <property type="project" value="UniProtKB-KW"/>
</dbReference>
<dbReference type="GO" id="GO:0004719">
    <property type="term" value="F:protein-L-isoaspartate (D-aspartate) O-methyltransferase activity"/>
    <property type="evidence" value="ECO:0007669"/>
    <property type="project" value="UniProtKB-EC"/>
</dbReference>
<accession>A0A0G2Z6F9</accession>
<dbReference type="KEGG" id="kpf:IX53_04460"/>
<evidence type="ECO:0000256" key="7">
    <source>
        <dbReference type="ARBA" id="ARBA00022679"/>
    </source>
</evidence>
<proteinExistence type="inferred from homology"/>
<keyword evidence="5" id="KW-0963">Cytoplasm</keyword>
<dbReference type="PANTHER" id="PTHR11579:SF0">
    <property type="entry name" value="PROTEIN-L-ISOASPARTATE(D-ASPARTATE) O-METHYLTRANSFERASE"/>
    <property type="match status" value="1"/>
</dbReference>
<evidence type="ECO:0000256" key="9">
    <source>
        <dbReference type="ARBA" id="ARBA00030757"/>
    </source>
</evidence>
<protein>
    <recommendedName>
        <fullName evidence="4">Protein-L-isoaspartate O-methyltransferase</fullName>
        <ecNumber evidence="3">2.1.1.77</ecNumber>
    </recommendedName>
    <alternativeName>
        <fullName evidence="11">L-isoaspartyl protein carboxyl methyltransferase</fullName>
    </alternativeName>
    <alternativeName>
        <fullName evidence="9">Protein L-isoaspartyl methyltransferase</fullName>
    </alternativeName>
    <alternativeName>
        <fullName evidence="10">Protein-beta-aspartate methyltransferase</fullName>
    </alternativeName>
</protein>
<dbReference type="Pfam" id="PF01135">
    <property type="entry name" value="PCMT"/>
    <property type="match status" value="1"/>
</dbReference>
<dbReference type="InterPro" id="IPR000682">
    <property type="entry name" value="PCMT"/>
</dbReference>
<keyword evidence="7" id="KW-0808">Transferase</keyword>
<evidence type="ECO:0000256" key="8">
    <source>
        <dbReference type="ARBA" id="ARBA00022691"/>
    </source>
</evidence>
<dbReference type="CDD" id="cd02440">
    <property type="entry name" value="AdoMet_MTases"/>
    <property type="match status" value="1"/>
</dbReference>
<evidence type="ECO:0000256" key="4">
    <source>
        <dbReference type="ARBA" id="ARBA00013346"/>
    </source>
</evidence>
<evidence type="ECO:0000256" key="10">
    <source>
        <dbReference type="ARBA" id="ARBA00031323"/>
    </source>
</evidence>
<evidence type="ECO:0000256" key="2">
    <source>
        <dbReference type="ARBA" id="ARBA00005369"/>
    </source>
</evidence>
<dbReference type="Gene3D" id="3.40.50.150">
    <property type="entry name" value="Vaccinia Virus protein VP39"/>
    <property type="match status" value="1"/>
</dbReference>
<evidence type="ECO:0000256" key="6">
    <source>
        <dbReference type="ARBA" id="ARBA00022603"/>
    </source>
</evidence>
<keyword evidence="13" id="KW-1185">Reference proteome</keyword>
<dbReference type="GO" id="GO:0005737">
    <property type="term" value="C:cytoplasm"/>
    <property type="evidence" value="ECO:0007669"/>
    <property type="project" value="UniProtKB-SubCell"/>
</dbReference>
<dbReference type="SUPFAM" id="SSF53335">
    <property type="entry name" value="S-adenosyl-L-methionine-dependent methyltransferases"/>
    <property type="match status" value="1"/>
</dbReference>
<comment type="subcellular location">
    <subcellularLocation>
        <location evidence="1">Cytoplasm</location>
    </subcellularLocation>
</comment>
<comment type="similarity">
    <text evidence="2">Belongs to the methyltransferase superfamily. L-isoaspartyl/D-aspartyl protein methyltransferase family.</text>
</comment>
<organism evidence="12 13">
    <name type="scientific">Kosmotoga pacifica</name>
    <dbReference type="NCBI Taxonomy" id="1330330"/>
    <lineage>
        <taxon>Bacteria</taxon>
        <taxon>Thermotogati</taxon>
        <taxon>Thermotogota</taxon>
        <taxon>Thermotogae</taxon>
        <taxon>Kosmotogales</taxon>
        <taxon>Kosmotogaceae</taxon>
        <taxon>Kosmotoga</taxon>
    </lineage>
</organism>
<dbReference type="PATRIC" id="fig|1330330.3.peg.896"/>
<sequence>MRKPKDLADDLRFMGILNNERLYTAICKIDRGDFVLPGYRALAKYDQVLPSWKKAGRIISTSTQPSLVVQMIQLLNIEENSRILDIGTGTGYATAIMAIAFPSATIVSLEWDIELMDIARSNFKKYQLNNITTISCDGYYGFPEGAPYNGIISMVAPSDISVQWFEQLQDNGILISPFFVNSIYTPVMVCVKISRTELLCNKAIDAVFIPMERHCEGHFPLKSSKLIFELSNGSMSLKSIL</sequence>
<keyword evidence="8" id="KW-0949">S-adenosyl-L-methionine</keyword>
<evidence type="ECO:0000313" key="12">
    <source>
        <dbReference type="EMBL" id="AKI97185.1"/>
    </source>
</evidence>
<dbReference type="AlphaFoldDB" id="A0A0G2Z6F9"/>
<evidence type="ECO:0000256" key="3">
    <source>
        <dbReference type="ARBA" id="ARBA00011890"/>
    </source>
</evidence>